<gene>
    <name evidence="1" type="ORF">CcrSC_gp043</name>
    <name evidence="2" type="ORF">CcrSC_gp543</name>
</gene>
<reference evidence="3" key="1">
    <citation type="submission" date="2018-07" db="EMBL/GenBank/DDBJ databases">
        <title>Giant CbK-like Caulobacter bacteriophages have genetically divergent genomes.</title>
        <authorList>
            <person name="Wilson K.M."/>
            <person name="Ely B."/>
        </authorList>
    </citation>
    <scope>NUCLEOTIDE SEQUENCE [LARGE SCALE GENOMIC DNA]</scope>
</reference>
<evidence type="ECO:0000313" key="1">
    <source>
        <dbReference type="EMBL" id="AXQ69625.1"/>
    </source>
</evidence>
<keyword evidence="3" id="KW-1185">Reference proteome</keyword>
<sequence>MTHLQRATTDQVTVEHYAVSGGQLTVTRAPARAPIYRLNGFKITYFEAKRKLAA</sequence>
<protein>
    <submittedName>
        <fullName evidence="1">Uncharacterized protein</fullName>
    </submittedName>
</protein>
<dbReference type="EMBL" id="MH588547">
    <property type="protein sequence ID" value="AXQ69625.1"/>
    <property type="molecule type" value="Genomic_DNA"/>
</dbReference>
<evidence type="ECO:0000313" key="2">
    <source>
        <dbReference type="EMBL" id="AXQ70125.1"/>
    </source>
</evidence>
<organism evidence="1 3">
    <name type="scientific">Caulobacter phage CcrSC</name>
    <dbReference type="NCBI Taxonomy" id="2283272"/>
    <lineage>
        <taxon>Viruses</taxon>
        <taxon>Duplodnaviria</taxon>
        <taxon>Heunggongvirae</taxon>
        <taxon>Uroviricota</taxon>
        <taxon>Caudoviricetes</taxon>
        <taxon>Jeanschmidtviridae</taxon>
        <taxon>Bertelyvirus</taxon>
        <taxon>Bertelyvirus SC</taxon>
    </lineage>
</organism>
<dbReference type="Proteomes" id="UP000259683">
    <property type="component" value="Segment"/>
</dbReference>
<reference evidence="1" key="2">
    <citation type="submission" date="2018-07" db="EMBL/GenBank/DDBJ databases">
        <authorList>
            <person name="Wilson K.M."/>
            <person name="Ely B."/>
        </authorList>
    </citation>
    <scope>NUCLEOTIDE SEQUENCE</scope>
</reference>
<reference evidence="3" key="3">
    <citation type="submission" date="2018-09" db="EMBL/GenBank/DDBJ databases">
        <title>Giant CbK-like Caulobacter bacteriophages have genetically divergent genomes.</title>
        <authorList>
            <person name="Wilson K."/>
            <person name="Ely B."/>
        </authorList>
    </citation>
    <scope>NUCLEOTIDE SEQUENCE [LARGE SCALE GENOMIC DNA]</scope>
</reference>
<reference evidence="1" key="4">
    <citation type="submission" date="2021-07" db="EMBL/GenBank/DDBJ databases">
        <title>Giant CbK-like Caulobacter bacteriophages have genetically divergent genomes.</title>
        <authorList>
            <person name="Wilson K."/>
            <person name="Ely B."/>
        </authorList>
    </citation>
    <scope>NUCLEOTIDE SEQUENCE</scope>
</reference>
<dbReference type="EMBL" id="MH588547">
    <property type="protein sequence ID" value="AXQ70125.1"/>
    <property type="molecule type" value="Genomic_DNA"/>
</dbReference>
<name>A0A385EF23_9CAUD</name>
<proteinExistence type="predicted"/>
<evidence type="ECO:0000313" key="3">
    <source>
        <dbReference type="Proteomes" id="UP000259683"/>
    </source>
</evidence>
<accession>A0A385EF23</accession>